<reference evidence="2 3" key="1">
    <citation type="journal article" date="2018" name="G3 (Bethesda)">
        <title>Phylogenetic and Phylogenomic Definition of Rhizopus Species.</title>
        <authorList>
            <person name="Gryganskyi A.P."/>
            <person name="Golan J."/>
            <person name="Dolatabadi S."/>
            <person name="Mondo S."/>
            <person name="Robb S."/>
            <person name="Idnurm A."/>
            <person name="Muszewska A."/>
            <person name="Steczkiewicz K."/>
            <person name="Masonjones S."/>
            <person name="Liao H.L."/>
            <person name="Gajdeczka M.T."/>
            <person name="Anike F."/>
            <person name="Vuek A."/>
            <person name="Anishchenko I.M."/>
            <person name="Voigt K."/>
            <person name="de Hoog G.S."/>
            <person name="Smith M.E."/>
            <person name="Heitman J."/>
            <person name="Vilgalys R."/>
            <person name="Stajich J.E."/>
        </authorList>
    </citation>
    <scope>NUCLEOTIDE SEQUENCE [LARGE SCALE GENOMIC DNA]</scope>
    <source>
        <strain evidence="2 3">LSU 92-RS-03</strain>
    </source>
</reference>
<dbReference type="EMBL" id="PJQM01001397">
    <property type="protein sequence ID" value="RCI02433.1"/>
    <property type="molecule type" value="Genomic_DNA"/>
</dbReference>
<accession>A0A367KJN1</accession>
<evidence type="ECO:0008006" key="4">
    <source>
        <dbReference type="Google" id="ProtNLM"/>
    </source>
</evidence>
<keyword evidence="1" id="KW-0812">Transmembrane</keyword>
<comment type="caution">
    <text evidence="2">The sequence shown here is derived from an EMBL/GenBank/DDBJ whole genome shotgun (WGS) entry which is preliminary data.</text>
</comment>
<organism evidence="2 3">
    <name type="scientific">Rhizopus stolonifer</name>
    <name type="common">Rhizopus nigricans</name>
    <dbReference type="NCBI Taxonomy" id="4846"/>
    <lineage>
        <taxon>Eukaryota</taxon>
        <taxon>Fungi</taxon>
        <taxon>Fungi incertae sedis</taxon>
        <taxon>Mucoromycota</taxon>
        <taxon>Mucoromycotina</taxon>
        <taxon>Mucoromycetes</taxon>
        <taxon>Mucorales</taxon>
        <taxon>Mucorineae</taxon>
        <taxon>Rhizopodaceae</taxon>
        <taxon>Rhizopus</taxon>
    </lineage>
</organism>
<dbReference type="Gene3D" id="3.50.30.30">
    <property type="match status" value="1"/>
</dbReference>
<keyword evidence="1" id="KW-1133">Transmembrane helix</keyword>
<dbReference type="AlphaFoldDB" id="A0A367KJN1"/>
<evidence type="ECO:0000256" key="1">
    <source>
        <dbReference type="SAM" id="Phobius"/>
    </source>
</evidence>
<evidence type="ECO:0000313" key="3">
    <source>
        <dbReference type="Proteomes" id="UP000253551"/>
    </source>
</evidence>
<sequence>MQCRPIVAYSLATVLVLWILLGAITLPNANRWLKGFGSSIEQDRVSFRLDQPFDMHHAIVEKESHQSYHYNVFPITNTPHLPTHGLDGVLYDKGDACLQTTAVPNLNTSYANMSKVALIQQSSACYLVDKIHHAEIDGALAVIVFHNDPNVLHSSLADMV</sequence>
<evidence type="ECO:0000313" key="2">
    <source>
        <dbReference type="EMBL" id="RCI02433.1"/>
    </source>
</evidence>
<name>A0A367KJN1_RHIST</name>
<protein>
    <recommendedName>
        <fullName evidence="4">PA domain-containing protein</fullName>
    </recommendedName>
</protein>
<feature type="transmembrane region" description="Helical" evidence="1">
    <location>
        <begin position="6"/>
        <end position="26"/>
    </location>
</feature>
<proteinExistence type="predicted"/>
<keyword evidence="1" id="KW-0472">Membrane</keyword>
<keyword evidence="3" id="KW-1185">Reference proteome</keyword>
<dbReference type="Proteomes" id="UP000253551">
    <property type="component" value="Unassembled WGS sequence"/>
</dbReference>
<dbReference type="OrthoDB" id="8062037at2759"/>
<gene>
    <name evidence="2" type="ORF">CU098_007636</name>
</gene>